<dbReference type="Proteomes" id="UP000005627">
    <property type="component" value="Chromosome 5"/>
</dbReference>
<dbReference type="InterPro" id="IPR052565">
    <property type="entry name" value="Glutaredoxin-like_YDR286C"/>
</dbReference>
<keyword evidence="1" id="KW-0249">Electron transport</keyword>
<evidence type="ECO:0000313" key="2">
    <source>
        <dbReference type="EMBL" id="CCE92576.1"/>
    </source>
</evidence>
<sequence length="145" mass="16904">MLDLFAWNGEIFISDKLTSGERKASYTPDRATMPSSNLVRLFHSSSRVCNYSNLNLTLFSKDNCGLCLKAKDVMNKILKDNDNLRNKANYTVVDIDDSKNKEWWDKYCFDIPVLHLEDRTKNDSLLKIFHKLDESETINKIENYK</sequence>
<reference evidence="2 3" key="1">
    <citation type="journal article" date="2011" name="Proc. Natl. Acad. Sci. U.S.A.">
        <title>Evolutionary erosion of yeast sex chromosomes by mating-type switching accidents.</title>
        <authorList>
            <person name="Gordon J.L."/>
            <person name="Armisen D."/>
            <person name="Proux-Wera E."/>
            <person name="Oheigeartaigh S.S."/>
            <person name="Byrne K.P."/>
            <person name="Wolfe K.H."/>
        </authorList>
    </citation>
    <scope>NUCLEOTIDE SEQUENCE [LARGE SCALE GENOMIC DNA]</scope>
    <source>
        <strain evidence="3">ATCC 10662 / CBS 1146 / NBRC 0425 / NCYC 2629 / NRRL Y-866</strain>
    </source>
</reference>
<comment type="similarity">
    <text evidence="1">Belongs to the glutaredoxin family.</text>
</comment>
<evidence type="ECO:0000256" key="1">
    <source>
        <dbReference type="RuleBase" id="RU363082"/>
    </source>
</evidence>
<dbReference type="SUPFAM" id="SSF52833">
    <property type="entry name" value="Thioredoxin-like"/>
    <property type="match status" value="1"/>
</dbReference>
<dbReference type="KEGG" id="tdl:TDEL_0E03330"/>
<dbReference type="InterPro" id="IPR036249">
    <property type="entry name" value="Thioredoxin-like_sf"/>
</dbReference>
<dbReference type="Gene3D" id="3.40.30.10">
    <property type="entry name" value="Glutaredoxin"/>
    <property type="match status" value="1"/>
</dbReference>
<gene>
    <name evidence="2" type="primary">TDEL0E03330</name>
    <name evidence="2" type="ORF">TDEL_0E03330</name>
</gene>
<dbReference type="CDD" id="cd01659">
    <property type="entry name" value="TRX_superfamily"/>
    <property type="match status" value="1"/>
</dbReference>
<dbReference type="Pfam" id="PF05768">
    <property type="entry name" value="Glrx-like"/>
    <property type="match status" value="1"/>
</dbReference>
<dbReference type="OrthoDB" id="429967at2759"/>
<name>G8ZVD2_TORDE</name>
<dbReference type="EMBL" id="HE616746">
    <property type="protein sequence ID" value="CCE92576.1"/>
    <property type="molecule type" value="Genomic_DNA"/>
</dbReference>
<dbReference type="STRING" id="1076872.G8ZVD2"/>
<dbReference type="InterPro" id="IPR008554">
    <property type="entry name" value="Glutaredoxin-like"/>
</dbReference>
<protein>
    <recommendedName>
        <fullName evidence="1">Glutaredoxin-like protein</fullName>
    </recommendedName>
</protein>
<organism evidence="2 3">
    <name type="scientific">Torulaspora delbrueckii</name>
    <name type="common">Yeast</name>
    <name type="synonym">Candida colliculosa</name>
    <dbReference type="NCBI Taxonomy" id="4950"/>
    <lineage>
        <taxon>Eukaryota</taxon>
        <taxon>Fungi</taxon>
        <taxon>Dikarya</taxon>
        <taxon>Ascomycota</taxon>
        <taxon>Saccharomycotina</taxon>
        <taxon>Saccharomycetes</taxon>
        <taxon>Saccharomycetales</taxon>
        <taxon>Saccharomycetaceae</taxon>
        <taxon>Torulaspora</taxon>
    </lineage>
</organism>
<evidence type="ECO:0000313" key="3">
    <source>
        <dbReference type="Proteomes" id="UP000005627"/>
    </source>
</evidence>
<dbReference type="AlphaFoldDB" id="G8ZVD2"/>
<dbReference type="PANTHER" id="PTHR33558">
    <property type="entry name" value="GLUTAREDOXIN-LIKE PROTEIN C5ORF63 HOMOLOG"/>
    <property type="match status" value="1"/>
</dbReference>
<accession>G8ZVD2</accession>
<keyword evidence="3" id="KW-1185">Reference proteome</keyword>
<proteinExistence type="inferred from homology"/>
<dbReference type="InParanoid" id="G8ZVD2"/>
<dbReference type="eggNOG" id="ENOG502SC8X">
    <property type="taxonomic scope" value="Eukaryota"/>
</dbReference>
<dbReference type="HOGENOM" id="CLU_125054_0_0_1"/>
<dbReference type="PANTHER" id="PTHR33558:SF1">
    <property type="entry name" value="GLUTAREDOXIN-LIKE PROTEIN C5ORF63 HOMOLOG"/>
    <property type="match status" value="1"/>
</dbReference>
<keyword evidence="1" id="KW-0813">Transport</keyword>
<dbReference type="GeneID" id="11503977"/>
<dbReference type="RefSeq" id="XP_003681787.1">
    <property type="nucleotide sequence ID" value="XM_003681739.1"/>
</dbReference>